<organism evidence="1 2">
    <name type="scientific">Solanum tuberosum</name>
    <name type="common">Potato</name>
    <dbReference type="NCBI Taxonomy" id="4113"/>
    <lineage>
        <taxon>Eukaryota</taxon>
        <taxon>Viridiplantae</taxon>
        <taxon>Streptophyta</taxon>
        <taxon>Embryophyta</taxon>
        <taxon>Tracheophyta</taxon>
        <taxon>Spermatophyta</taxon>
        <taxon>Magnoliopsida</taxon>
        <taxon>eudicotyledons</taxon>
        <taxon>Gunneridae</taxon>
        <taxon>Pentapetalae</taxon>
        <taxon>asterids</taxon>
        <taxon>lamiids</taxon>
        <taxon>Solanales</taxon>
        <taxon>Solanaceae</taxon>
        <taxon>Solanoideae</taxon>
        <taxon>Solaneae</taxon>
        <taxon>Solanum</taxon>
    </lineage>
</organism>
<reference evidence="2" key="1">
    <citation type="journal article" date="2011" name="Nature">
        <title>Genome sequence and analysis of the tuber crop potato.</title>
        <authorList>
            <consortium name="The Potato Genome Sequencing Consortium"/>
        </authorList>
    </citation>
    <scope>NUCLEOTIDE SEQUENCE [LARGE SCALE GENOMIC DNA]</scope>
    <source>
        <strain evidence="2">cv. DM1-3 516 R44</strain>
    </source>
</reference>
<dbReference type="HOGENOM" id="CLU_2390270_0_0_1"/>
<dbReference type="PaxDb" id="4113-PGSC0003DMT400002360"/>
<accession>M0ZK02</accession>
<dbReference type="AlphaFoldDB" id="M0ZK02"/>
<keyword evidence="2" id="KW-1185">Reference proteome</keyword>
<dbReference type="EnsemblPlants" id="PGSC0003DMT400002360">
    <property type="protein sequence ID" value="PGSC0003DMT400002360"/>
    <property type="gene ID" value="PGSC0003DMG400000902"/>
</dbReference>
<reference evidence="1" key="2">
    <citation type="submission" date="2015-06" db="UniProtKB">
        <authorList>
            <consortium name="EnsemblPlants"/>
        </authorList>
    </citation>
    <scope>IDENTIFICATION</scope>
    <source>
        <strain evidence="1">DM1-3 516 R44</strain>
    </source>
</reference>
<proteinExistence type="predicted"/>
<name>M0ZK02_SOLTU</name>
<evidence type="ECO:0000313" key="2">
    <source>
        <dbReference type="Proteomes" id="UP000011115"/>
    </source>
</evidence>
<evidence type="ECO:0000313" key="1">
    <source>
        <dbReference type="EnsemblPlants" id="PGSC0003DMT400002360"/>
    </source>
</evidence>
<dbReference type="InParanoid" id="M0ZK02"/>
<sequence>MIKPQPLTNIKGGESNVNKKVTIHIVITEWARLLVKGLQETSRKPCDIHNNYFLIQKVMNNKPQEHLRPKNADPSCNCKRLDSAMVNSWCFPEK</sequence>
<protein>
    <submittedName>
        <fullName evidence="1">Uncharacterized protein</fullName>
    </submittedName>
</protein>
<dbReference type="Proteomes" id="UP000011115">
    <property type="component" value="Unassembled WGS sequence"/>
</dbReference>
<dbReference type="Gramene" id="PGSC0003DMT400002360">
    <property type="protein sequence ID" value="PGSC0003DMT400002360"/>
    <property type="gene ID" value="PGSC0003DMG400000902"/>
</dbReference>